<dbReference type="Proteomes" id="UP001161247">
    <property type="component" value="Chromosome 2"/>
</dbReference>
<comment type="similarity">
    <text evidence="2">Belongs to the MscS (TC 1.A.23) family.</text>
</comment>
<feature type="region of interest" description="Disordered" evidence="9">
    <location>
        <begin position="789"/>
        <end position="811"/>
    </location>
</feature>
<feature type="region of interest" description="Disordered" evidence="9">
    <location>
        <begin position="135"/>
        <end position="160"/>
    </location>
</feature>
<dbReference type="InterPro" id="IPR016688">
    <property type="entry name" value="MscS-like_plants/fungi"/>
</dbReference>
<dbReference type="GO" id="GO:0008381">
    <property type="term" value="F:mechanosensitive monoatomic ion channel activity"/>
    <property type="evidence" value="ECO:0007669"/>
    <property type="project" value="TreeGrafter"/>
</dbReference>
<feature type="transmembrane region" description="Helical" evidence="10">
    <location>
        <begin position="1353"/>
        <end position="1373"/>
    </location>
</feature>
<feature type="transmembrane region" description="Helical" evidence="10">
    <location>
        <begin position="1002"/>
        <end position="1023"/>
    </location>
</feature>
<evidence type="ECO:0000256" key="1">
    <source>
        <dbReference type="ARBA" id="ARBA00004141"/>
    </source>
</evidence>
<feature type="domain" description="Mechanosensitive ion channel MscS" evidence="11">
    <location>
        <begin position="615"/>
        <end position="671"/>
    </location>
</feature>
<evidence type="ECO:0000256" key="7">
    <source>
        <dbReference type="ARBA" id="ARBA00023136"/>
    </source>
</evidence>
<keyword evidence="4 10" id="KW-0812">Transmembrane</keyword>
<keyword evidence="7 10" id="KW-0472">Membrane</keyword>
<dbReference type="Gene3D" id="2.30.30.60">
    <property type="match status" value="2"/>
</dbReference>
<keyword evidence="13" id="KW-1185">Reference proteome</keyword>
<name>A0AAV1CLQ9_OLDCO</name>
<evidence type="ECO:0000256" key="5">
    <source>
        <dbReference type="ARBA" id="ARBA00022989"/>
    </source>
</evidence>
<evidence type="ECO:0000256" key="8">
    <source>
        <dbReference type="ARBA" id="ARBA00023303"/>
    </source>
</evidence>
<feature type="compositionally biased region" description="Basic and acidic residues" evidence="9">
    <location>
        <begin position="35"/>
        <end position="52"/>
    </location>
</feature>
<dbReference type="SUPFAM" id="SSF50182">
    <property type="entry name" value="Sm-like ribonucleoproteins"/>
    <property type="match status" value="2"/>
</dbReference>
<feature type="compositionally biased region" description="Basic and acidic residues" evidence="9">
    <location>
        <begin position="789"/>
        <end position="798"/>
    </location>
</feature>
<feature type="transmembrane region" description="Helical" evidence="10">
    <location>
        <begin position="1114"/>
        <end position="1134"/>
    </location>
</feature>
<feature type="transmembrane region" description="Helical" evidence="10">
    <location>
        <begin position="1084"/>
        <end position="1102"/>
    </location>
</feature>
<feature type="domain" description="Mechanosensitive ion channel MscS" evidence="11">
    <location>
        <begin position="1404"/>
        <end position="1460"/>
    </location>
</feature>
<dbReference type="InterPro" id="IPR010920">
    <property type="entry name" value="LSM_dom_sf"/>
</dbReference>
<dbReference type="InterPro" id="IPR006685">
    <property type="entry name" value="MscS_channel_2nd"/>
</dbReference>
<evidence type="ECO:0000256" key="6">
    <source>
        <dbReference type="ARBA" id="ARBA00023065"/>
    </source>
</evidence>
<dbReference type="GO" id="GO:0006820">
    <property type="term" value="P:monoatomic anion transport"/>
    <property type="evidence" value="ECO:0007669"/>
    <property type="project" value="TreeGrafter"/>
</dbReference>
<reference evidence="12" key="1">
    <citation type="submission" date="2023-03" db="EMBL/GenBank/DDBJ databases">
        <authorList>
            <person name="Julca I."/>
        </authorList>
    </citation>
    <scope>NUCLEOTIDE SEQUENCE</scope>
</reference>
<proteinExistence type="inferred from homology"/>
<feature type="transmembrane region" description="Helical" evidence="10">
    <location>
        <begin position="596"/>
        <end position="619"/>
    </location>
</feature>
<feature type="transmembrane region" description="Helical" evidence="10">
    <location>
        <begin position="245"/>
        <end position="273"/>
    </location>
</feature>
<feature type="compositionally biased region" description="Low complexity" evidence="9">
    <location>
        <begin position="74"/>
        <end position="84"/>
    </location>
</feature>
<feature type="transmembrane region" description="Helical" evidence="10">
    <location>
        <begin position="324"/>
        <end position="344"/>
    </location>
</feature>
<dbReference type="EMBL" id="OX459119">
    <property type="protein sequence ID" value="CAI9095910.1"/>
    <property type="molecule type" value="Genomic_DNA"/>
</dbReference>
<evidence type="ECO:0000256" key="10">
    <source>
        <dbReference type="SAM" id="Phobius"/>
    </source>
</evidence>
<dbReference type="InterPro" id="IPR023408">
    <property type="entry name" value="MscS_beta-dom_sf"/>
</dbReference>
<keyword evidence="5 10" id="KW-1133">Transmembrane helix</keyword>
<accession>A0AAV1CLQ9</accession>
<evidence type="ECO:0000256" key="3">
    <source>
        <dbReference type="ARBA" id="ARBA00022448"/>
    </source>
</evidence>
<dbReference type="PANTHER" id="PTHR31618">
    <property type="entry name" value="MECHANOSENSITIVE ION CHANNEL PROTEIN 5"/>
    <property type="match status" value="1"/>
</dbReference>
<evidence type="ECO:0000256" key="2">
    <source>
        <dbReference type="ARBA" id="ARBA00008017"/>
    </source>
</evidence>
<keyword evidence="8" id="KW-0407">Ion channel</keyword>
<feature type="region of interest" description="Disordered" evidence="9">
    <location>
        <begin position="827"/>
        <end position="884"/>
    </location>
</feature>
<dbReference type="GO" id="GO:0005886">
    <property type="term" value="C:plasma membrane"/>
    <property type="evidence" value="ECO:0007669"/>
    <property type="project" value="UniProtKB-ARBA"/>
</dbReference>
<dbReference type="FunFam" id="2.30.30.60:FF:000003">
    <property type="entry name" value="Predicted mechanosensitive ion channel"/>
    <property type="match status" value="2"/>
</dbReference>
<dbReference type="Pfam" id="PF00924">
    <property type="entry name" value="MS_channel_2nd"/>
    <property type="match status" value="2"/>
</dbReference>
<feature type="transmembrane region" description="Helical" evidence="10">
    <location>
        <begin position="1385"/>
        <end position="1408"/>
    </location>
</feature>
<sequence length="1580" mass="180281">MDAKPKASQNSGEISMVGNKKASEEVIVTISEDEKDPKNLRPDASKDQRSKLAADSPARASNGSPRSTQKVAFSSPENSSYSPSPNKPPKIPTTDTLTRRKTLARSLYSKPKSRFGEQSVPVDVNANDEVQEQVEASSTSPYRNVSNQASPINGTVSSRTNSVKETVRAIPITPKTPLMASPGFGGVDEDEEIYKKVNIRNKLRYKRVKAKVLVEWFVFLCILGCLIASLTVHKLRHWTMWSLEIWKWCALVLVTVSGLLFTKWFVLFVVLLIELNFLLRKKVLYFVYALRKSVQVCLWFGVVLVTWILLFRKDVQRSHLATKILDYITWTIVTLLIGAVLWLIKTLLLKILASSFHVNAFFDRIQESVFHQYILLTLSGPPVMDSAGMVSRTNSNTSQFSFRTTKVGKDGKEKEKKEVIDMNKLHMMKREKVSAWTMKMLVDVISNSGLTTISSALTSSIYDGANEQSSEEEITNEEEAIAAAYHIFRNVAQPGCKYIDELDLRRFMIKEEVDLVFPMIDVAETGRIDRKALTDWVVQVYNGRKALGHALNDTKTAVKQLNKLVTAVLIIIMIIVWLLLLEIATTKVLLFMSSQLVVAAFMFGNTCKTIFEAIIFVFVMHPFDVGDRCVVDGVQMIVEEMNILTTVFLRYDNEKIFYPNSVLATKPISNFYRSPDMGDSFEFSIDFKTPLELIGTLKEKIKMYLESNPSYWHPNHNVVVKEIENVNKIKMALFFNHTMNFQNFGEKNRRRSELVLEMKRIFEQLNIKYDLLPQEHSIWKEKEEIPLGRKEKSMDPKPKSSKNSGEINMVGNKIASDDEVIVVISEDEKDPKRIPKPKLAVDSPARVSNDSPRSTPKAMTVTFSSPDNTRFIGSPHKPPRIPRADSLTKRNTLARSLYSKPKSRFGEQPVPVDVSAIDEGQEHVELSSSSPYRNLSNQGSPINKMIPSRTNTLKETVRSVPITPKTPLMGTPSFGGVDEDEEIYKKVSIRNKLRYNRIKVRVFVEWFVFFCVLGCFIASLIVHRLQHWTIWRLEIWKWCALVMVTVSGMLFTKWLVIFAVLLIELNFLLRKKVLYFVHALKQSVQVFLWLSLVLVTWVLLFRKDIERSPLATRILDSITWTLVALVIGTVLWLIKTLLLKILASSFHVNAFFDRIQESVFHQYVLMTLSGTPVLDSAGMVSRTNSTLSQFSVQTTKVGKDGKEKKMKQVIDMNKLHEMKREKVSAFTMKMLVDMISNTGLTTISSTLATDVYGGGHEQSDKEINNEEEAIAAAYHIFKNVAQPSSKYIDEYDLRRFMIKEEVDLVFPMIDVAETGRINRKTLTEWVVKVYNGRKALGHALNDTKSVVRQLNKIVSVVLIIIVIVVWLLLTEIATTKVIVFMSSQLVVLAFMFGNTCKTMFEAIIFVFVMHPFDVGDRCVVDGVQMIVEEMNIFTTVFLRYDNEKIFYPNSVLATKPISNFYRSPDMGDEFLFCIDYKTPLKSIGTLKEKIKNYLESNPAYWHPNHNVVVKEIENVNKIKMALYFNHTMNFQNFPEKNRRRSELILEMKKIFDELDIKYDLLPQEVHLVELKSKAMATGTT</sequence>
<protein>
    <submittedName>
        <fullName evidence="12">OLC1v1031947C1</fullName>
    </submittedName>
</protein>
<dbReference type="SUPFAM" id="SSF47473">
    <property type="entry name" value="EF-hand"/>
    <property type="match status" value="1"/>
</dbReference>
<dbReference type="GO" id="GO:0050982">
    <property type="term" value="P:detection of mechanical stimulus"/>
    <property type="evidence" value="ECO:0007669"/>
    <property type="project" value="TreeGrafter"/>
</dbReference>
<feature type="region of interest" description="Disordered" evidence="9">
    <location>
        <begin position="1"/>
        <end position="100"/>
    </location>
</feature>
<organism evidence="12 13">
    <name type="scientific">Oldenlandia corymbosa var. corymbosa</name>
    <dbReference type="NCBI Taxonomy" id="529605"/>
    <lineage>
        <taxon>Eukaryota</taxon>
        <taxon>Viridiplantae</taxon>
        <taxon>Streptophyta</taxon>
        <taxon>Embryophyta</taxon>
        <taxon>Tracheophyta</taxon>
        <taxon>Spermatophyta</taxon>
        <taxon>Magnoliopsida</taxon>
        <taxon>eudicotyledons</taxon>
        <taxon>Gunneridae</taxon>
        <taxon>Pentapetalae</taxon>
        <taxon>asterids</taxon>
        <taxon>lamiids</taxon>
        <taxon>Gentianales</taxon>
        <taxon>Rubiaceae</taxon>
        <taxon>Rubioideae</taxon>
        <taxon>Spermacoceae</taxon>
        <taxon>Hedyotis-Oldenlandia complex</taxon>
        <taxon>Oldenlandia</taxon>
    </lineage>
</organism>
<evidence type="ECO:0000256" key="9">
    <source>
        <dbReference type="SAM" id="MobiDB-lite"/>
    </source>
</evidence>
<evidence type="ECO:0000256" key="4">
    <source>
        <dbReference type="ARBA" id="ARBA00022692"/>
    </source>
</evidence>
<keyword evidence="3" id="KW-0813">Transport</keyword>
<evidence type="ECO:0000259" key="11">
    <source>
        <dbReference type="Pfam" id="PF00924"/>
    </source>
</evidence>
<dbReference type="PANTHER" id="PTHR31618:SF20">
    <property type="entry name" value="MECHANOSENSITIVE ION CHANNEL PROTEIN 10"/>
    <property type="match status" value="1"/>
</dbReference>
<feature type="transmembrane region" description="Helical" evidence="10">
    <location>
        <begin position="1035"/>
        <end position="1063"/>
    </location>
</feature>
<dbReference type="InterPro" id="IPR011992">
    <property type="entry name" value="EF-hand-dom_pair"/>
</dbReference>
<feature type="transmembrane region" description="Helical" evidence="10">
    <location>
        <begin position="212"/>
        <end position="233"/>
    </location>
</feature>
<evidence type="ECO:0000313" key="13">
    <source>
        <dbReference type="Proteomes" id="UP001161247"/>
    </source>
</evidence>
<feature type="compositionally biased region" description="Polar residues" evidence="9">
    <location>
        <begin position="59"/>
        <end position="72"/>
    </location>
</feature>
<comment type="subcellular location">
    <subcellularLocation>
        <location evidence="1">Membrane</location>
        <topology evidence="1">Multi-pass membrane protein</topology>
    </subcellularLocation>
</comment>
<keyword evidence="6" id="KW-0406">Ion transport</keyword>
<gene>
    <name evidence="12" type="ORF">OLC1_LOCUS6783</name>
</gene>
<evidence type="ECO:0000313" key="12">
    <source>
        <dbReference type="EMBL" id="CAI9095910.1"/>
    </source>
</evidence>
<feature type="transmembrane region" description="Helical" evidence="10">
    <location>
        <begin position="564"/>
        <end position="584"/>
    </location>
</feature>
<feature type="transmembrane region" description="Helical" evidence="10">
    <location>
        <begin position="294"/>
        <end position="312"/>
    </location>
</feature>